<reference evidence="2" key="1">
    <citation type="submission" date="2016-10" db="EMBL/GenBank/DDBJ databases">
        <authorList>
            <person name="Varghese N."/>
            <person name="Submissions S."/>
        </authorList>
    </citation>
    <scope>NUCLEOTIDE SEQUENCE [LARGE SCALE GENOMIC DNA]</scope>
    <source>
        <strain evidence="2">DSM 24213</strain>
    </source>
</reference>
<organism evidence="1 2">
    <name type="scientific">Halopseudomonas yangmingensis</name>
    <dbReference type="NCBI Taxonomy" id="1720063"/>
    <lineage>
        <taxon>Bacteria</taxon>
        <taxon>Pseudomonadati</taxon>
        <taxon>Pseudomonadota</taxon>
        <taxon>Gammaproteobacteria</taxon>
        <taxon>Pseudomonadales</taxon>
        <taxon>Pseudomonadaceae</taxon>
        <taxon>Halopseudomonas</taxon>
    </lineage>
</organism>
<dbReference type="RefSeq" id="WP_425431700.1">
    <property type="nucleotide sequence ID" value="NZ_FOUI01000027.1"/>
</dbReference>
<gene>
    <name evidence="1" type="ORF">SAMN05216217_1271</name>
</gene>
<accession>A0A1I4UMJ8</accession>
<dbReference type="AlphaFoldDB" id="A0A1I4UMJ8"/>
<feature type="non-terminal residue" evidence="1">
    <location>
        <position position="188"/>
    </location>
</feature>
<protein>
    <submittedName>
        <fullName evidence="1">YD repeat-containing protein</fullName>
    </submittedName>
</protein>
<evidence type="ECO:0000313" key="1">
    <source>
        <dbReference type="EMBL" id="SFM90219.1"/>
    </source>
</evidence>
<dbReference type="EMBL" id="FOUI01000027">
    <property type="protein sequence ID" value="SFM90219.1"/>
    <property type="molecule type" value="Genomic_DNA"/>
</dbReference>
<keyword evidence="2" id="KW-1185">Reference proteome</keyword>
<sequence>MLRRPLNLLSDTRTLHIDGQTHVQRIEYGYSHGSQLTSLTYPNGQRISYQYQHGLPSSISLHTGKQQQTLLSDIQHQPFGPMAQWTYGNGLTQRLSHDLDGRINAITVTNSSNNAIWQQAYQYDRQNNITGIDRSEGQSRYQQQFGYDLVQRLIRDQGPYGEQQFDYDAVGNRLSQVQRSQDTSEEQR</sequence>
<dbReference type="Gene3D" id="2.180.10.10">
    <property type="entry name" value="RHS repeat-associated core"/>
    <property type="match status" value="1"/>
</dbReference>
<dbReference type="Proteomes" id="UP000243629">
    <property type="component" value="Unassembled WGS sequence"/>
</dbReference>
<name>A0A1I4UMJ8_9GAMM</name>
<evidence type="ECO:0000313" key="2">
    <source>
        <dbReference type="Proteomes" id="UP000243629"/>
    </source>
</evidence>
<proteinExistence type="predicted"/>
<dbReference type="STRING" id="1720063.SAMN05216217_1271"/>